<dbReference type="SMART" id="SM01425">
    <property type="entry name" value="EsV_1_7"/>
    <property type="match status" value="4"/>
</dbReference>
<evidence type="ECO:0008006" key="4">
    <source>
        <dbReference type="Google" id="ProtNLM"/>
    </source>
</evidence>
<comment type="caution">
    <text evidence="2">The sequence shown here is derived from an EMBL/GenBank/DDBJ whole genome shotgun (WGS) entry which is preliminary data.</text>
</comment>
<evidence type="ECO:0000313" key="3">
    <source>
        <dbReference type="Proteomes" id="UP000664859"/>
    </source>
</evidence>
<feature type="compositionally biased region" description="Low complexity" evidence="1">
    <location>
        <begin position="185"/>
        <end position="196"/>
    </location>
</feature>
<feature type="region of interest" description="Disordered" evidence="1">
    <location>
        <begin position="185"/>
        <end position="205"/>
    </location>
</feature>
<dbReference type="InterPro" id="IPR043822">
    <property type="entry name" value="EsV_1_7_cys"/>
</dbReference>
<reference evidence="2" key="1">
    <citation type="submission" date="2021-02" db="EMBL/GenBank/DDBJ databases">
        <title>First Annotated Genome of the Yellow-green Alga Tribonema minus.</title>
        <authorList>
            <person name="Mahan K.M."/>
        </authorList>
    </citation>
    <scope>NUCLEOTIDE SEQUENCE</scope>
    <source>
        <strain evidence="2">UTEX B ZZ1240</strain>
    </source>
</reference>
<dbReference type="Pfam" id="PF19114">
    <property type="entry name" value="EsV_1_7_cys"/>
    <property type="match status" value="4"/>
</dbReference>
<name>A0A836CIG5_9STRA</name>
<gene>
    <name evidence="2" type="ORF">JKP88DRAFT_206928</name>
</gene>
<evidence type="ECO:0000313" key="2">
    <source>
        <dbReference type="EMBL" id="KAG5187795.1"/>
    </source>
</evidence>
<dbReference type="Gene3D" id="6.10.140.110">
    <property type="match status" value="2"/>
</dbReference>
<sequence>MAAASPAPRRAKPARVKVCQGMTDGVRCTKQPAFGYSGGKAEFCSRHKKHQMINLRNRRCEQLGCHKEPYFGLEGHKARFCSVHKGAIMVDVRHRRCEREGCAKQPNFAMPDTPAMYCAVHRLPGMVDVKHQRCHVPQCGKYPYYSTTRAGARKVLACEAHRTESMERVSARAKRNRAAATDVCASSDSGSCASADTTPASTPHQRADAVCDYGSDYGFAPVCQEEGCTSADSSDSWGSGDACRGAEDRHSAIVYTYKKRRVEVVGHIMQVLEMLV</sequence>
<keyword evidence="3" id="KW-1185">Reference proteome</keyword>
<organism evidence="2 3">
    <name type="scientific">Tribonema minus</name>
    <dbReference type="NCBI Taxonomy" id="303371"/>
    <lineage>
        <taxon>Eukaryota</taxon>
        <taxon>Sar</taxon>
        <taxon>Stramenopiles</taxon>
        <taxon>Ochrophyta</taxon>
        <taxon>PX clade</taxon>
        <taxon>Xanthophyceae</taxon>
        <taxon>Tribonematales</taxon>
        <taxon>Tribonemataceae</taxon>
        <taxon>Tribonema</taxon>
    </lineage>
</organism>
<proteinExistence type="predicted"/>
<accession>A0A836CIG5</accession>
<protein>
    <recommendedName>
        <fullName evidence="4">EsV-1-7</fullName>
    </recommendedName>
</protein>
<evidence type="ECO:0000256" key="1">
    <source>
        <dbReference type="SAM" id="MobiDB-lite"/>
    </source>
</evidence>
<dbReference type="OrthoDB" id="2441233at2759"/>
<dbReference type="AlphaFoldDB" id="A0A836CIG5"/>
<dbReference type="EMBL" id="JAFCMP010000082">
    <property type="protein sequence ID" value="KAG5187795.1"/>
    <property type="molecule type" value="Genomic_DNA"/>
</dbReference>
<dbReference type="Proteomes" id="UP000664859">
    <property type="component" value="Unassembled WGS sequence"/>
</dbReference>